<reference evidence="7" key="1">
    <citation type="submission" date="2015-09" db="EMBL/GenBank/DDBJ databases">
        <authorList>
            <person name="Rodrigo-Torres L."/>
            <person name="Arahal D.R."/>
        </authorList>
    </citation>
    <scope>NUCLEOTIDE SEQUENCE [LARGE SCALE GENOMIC DNA]</scope>
    <source>
        <strain evidence="7">CECT 4293</strain>
    </source>
</reference>
<dbReference type="AlphaFoldDB" id="A0A0P1E1Y5"/>
<comment type="cofactor">
    <cofactor evidence="1">
        <name>Mg(2+)</name>
        <dbReference type="ChEBI" id="CHEBI:18420"/>
    </cofactor>
</comment>
<protein>
    <submittedName>
        <fullName evidence="6">Putative NTP pyrophosphohydrolase</fullName>
    </submittedName>
</protein>
<dbReference type="InterPro" id="IPR000086">
    <property type="entry name" value="NUDIX_hydrolase_dom"/>
</dbReference>
<accession>A0A0P1E1Y5</accession>
<dbReference type="SUPFAM" id="SSF55811">
    <property type="entry name" value="Nudix"/>
    <property type="match status" value="1"/>
</dbReference>
<sequence length="154" mass="17579">MIGARQPTCLQGSKQHLRLKHQSAALCYRIKHGKLRVLLITTRKSKRWIIPKGWLIEDMTPSQTARREAWEEAGVKGNCANKPMGRFSYLKLRSSTNPVLCLVDVFPLCVTSIAPEFPERAQRKRKWVSPKKAASLVKSRELSLLLRRLGPILH</sequence>
<dbReference type="Gene3D" id="3.90.79.10">
    <property type="entry name" value="Nucleoside Triphosphate Pyrophosphohydrolase"/>
    <property type="match status" value="1"/>
</dbReference>
<dbReference type="RefSeq" id="WP_082649194.1">
    <property type="nucleotide sequence ID" value="NZ_CYPS01000011.1"/>
</dbReference>
<feature type="domain" description="Nudix hydrolase" evidence="5">
    <location>
        <begin position="19"/>
        <end position="150"/>
    </location>
</feature>
<evidence type="ECO:0000256" key="1">
    <source>
        <dbReference type="ARBA" id="ARBA00001946"/>
    </source>
</evidence>
<evidence type="ECO:0000259" key="5">
    <source>
        <dbReference type="PROSITE" id="PS51462"/>
    </source>
</evidence>
<dbReference type="GO" id="GO:0005737">
    <property type="term" value="C:cytoplasm"/>
    <property type="evidence" value="ECO:0007669"/>
    <property type="project" value="TreeGrafter"/>
</dbReference>
<evidence type="ECO:0000313" key="6">
    <source>
        <dbReference type="EMBL" id="CUH42150.1"/>
    </source>
</evidence>
<dbReference type="PANTHER" id="PTHR12629:SF0">
    <property type="entry name" value="DIPHOSPHOINOSITOL-POLYPHOSPHATE DIPHOSPHATASE"/>
    <property type="match status" value="1"/>
</dbReference>
<evidence type="ECO:0000256" key="4">
    <source>
        <dbReference type="ARBA" id="ARBA00022842"/>
    </source>
</evidence>
<keyword evidence="4" id="KW-0460">Magnesium</keyword>
<dbReference type="CDD" id="cd04666">
    <property type="entry name" value="NUDIX_DIPP2_like_Nudt4"/>
    <property type="match status" value="1"/>
</dbReference>
<dbReference type="InterPro" id="IPR047198">
    <property type="entry name" value="DDP-like_NUDIX"/>
</dbReference>
<dbReference type="GO" id="GO:0046872">
    <property type="term" value="F:metal ion binding"/>
    <property type="evidence" value="ECO:0007669"/>
    <property type="project" value="UniProtKB-KW"/>
</dbReference>
<dbReference type="Proteomes" id="UP000050786">
    <property type="component" value="Unassembled WGS sequence"/>
</dbReference>
<organism evidence="6 7">
    <name type="scientific">Ruegeria atlantica</name>
    <dbReference type="NCBI Taxonomy" id="81569"/>
    <lineage>
        <taxon>Bacteria</taxon>
        <taxon>Pseudomonadati</taxon>
        <taxon>Pseudomonadota</taxon>
        <taxon>Alphaproteobacteria</taxon>
        <taxon>Rhodobacterales</taxon>
        <taxon>Roseobacteraceae</taxon>
        <taxon>Ruegeria</taxon>
    </lineage>
</organism>
<evidence type="ECO:0000256" key="3">
    <source>
        <dbReference type="ARBA" id="ARBA00022801"/>
    </source>
</evidence>
<dbReference type="EMBL" id="CYPS01000011">
    <property type="protein sequence ID" value="CUH42150.1"/>
    <property type="molecule type" value="Genomic_DNA"/>
</dbReference>
<keyword evidence="7" id="KW-1185">Reference proteome</keyword>
<dbReference type="GO" id="GO:0016462">
    <property type="term" value="F:pyrophosphatase activity"/>
    <property type="evidence" value="ECO:0007669"/>
    <property type="project" value="InterPro"/>
</dbReference>
<dbReference type="PANTHER" id="PTHR12629">
    <property type="entry name" value="DIPHOSPHOINOSITOL POLYPHOSPHATE PHOSPHOHYDROLASE"/>
    <property type="match status" value="1"/>
</dbReference>
<dbReference type="InterPro" id="IPR015797">
    <property type="entry name" value="NUDIX_hydrolase-like_dom_sf"/>
</dbReference>
<gene>
    <name evidence="6" type="ORF">RUM4293_01036</name>
</gene>
<name>A0A0P1E1Y5_9RHOB</name>
<dbReference type="PROSITE" id="PS51462">
    <property type="entry name" value="NUDIX"/>
    <property type="match status" value="1"/>
</dbReference>
<proteinExistence type="predicted"/>
<dbReference type="Pfam" id="PF00293">
    <property type="entry name" value="NUDIX"/>
    <property type="match status" value="1"/>
</dbReference>
<evidence type="ECO:0000313" key="7">
    <source>
        <dbReference type="Proteomes" id="UP000050786"/>
    </source>
</evidence>
<keyword evidence="3 6" id="KW-0378">Hydrolase</keyword>
<keyword evidence="2" id="KW-0479">Metal-binding</keyword>
<evidence type="ECO:0000256" key="2">
    <source>
        <dbReference type="ARBA" id="ARBA00022723"/>
    </source>
</evidence>